<dbReference type="Proteomes" id="UP000236630">
    <property type="component" value="Unassembled WGS sequence"/>
</dbReference>
<evidence type="ECO:0000313" key="2">
    <source>
        <dbReference type="Proteomes" id="UP000236630"/>
    </source>
</evidence>
<feature type="non-terminal residue" evidence="1">
    <location>
        <position position="67"/>
    </location>
</feature>
<evidence type="ECO:0000313" key="1">
    <source>
        <dbReference type="EMBL" id="GAY35345.1"/>
    </source>
</evidence>
<gene>
    <name evidence="1" type="ORF">CUMW_284880</name>
</gene>
<dbReference type="AlphaFoldDB" id="A0A2H5N6V7"/>
<proteinExistence type="predicted"/>
<reference evidence="1 2" key="1">
    <citation type="journal article" date="2017" name="Front. Genet.">
        <title>Draft sequencing of the heterozygous diploid genome of Satsuma (Citrus unshiu Marc.) using a hybrid assembly approach.</title>
        <authorList>
            <person name="Shimizu T."/>
            <person name="Tanizawa Y."/>
            <person name="Mochizuki T."/>
            <person name="Nagasaki H."/>
            <person name="Yoshioka T."/>
            <person name="Toyoda A."/>
            <person name="Fujiyama A."/>
            <person name="Kaminuma E."/>
            <person name="Nakamura Y."/>
        </authorList>
    </citation>
    <scope>NUCLEOTIDE SEQUENCE [LARGE SCALE GENOMIC DNA]</scope>
    <source>
        <strain evidence="2">cv. Miyagawa wase</strain>
    </source>
</reference>
<comment type="caution">
    <text evidence="1">The sequence shown here is derived from an EMBL/GenBank/DDBJ whole genome shotgun (WGS) entry which is preliminary data.</text>
</comment>
<keyword evidence="2" id="KW-1185">Reference proteome</keyword>
<sequence length="67" mass="7449">MGLKLGVLGLFENPFDLRILWWRYNIKGIRGQPPPASGGKKGETKRRKYAAVGLPMADFISFVALNS</sequence>
<name>A0A2H5N6V7_CITUN</name>
<dbReference type="EMBL" id="BDQV01004996">
    <property type="protein sequence ID" value="GAY35345.1"/>
    <property type="molecule type" value="Genomic_DNA"/>
</dbReference>
<protein>
    <submittedName>
        <fullName evidence="1">Uncharacterized protein</fullName>
    </submittedName>
</protein>
<organism evidence="1 2">
    <name type="scientific">Citrus unshiu</name>
    <name type="common">Satsuma mandarin</name>
    <name type="synonym">Citrus nobilis var. unshiu</name>
    <dbReference type="NCBI Taxonomy" id="55188"/>
    <lineage>
        <taxon>Eukaryota</taxon>
        <taxon>Viridiplantae</taxon>
        <taxon>Streptophyta</taxon>
        <taxon>Embryophyta</taxon>
        <taxon>Tracheophyta</taxon>
        <taxon>Spermatophyta</taxon>
        <taxon>Magnoliopsida</taxon>
        <taxon>eudicotyledons</taxon>
        <taxon>Gunneridae</taxon>
        <taxon>Pentapetalae</taxon>
        <taxon>rosids</taxon>
        <taxon>malvids</taxon>
        <taxon>Sapindales</taxon>
        <taxon>Rutaceae</taxon>
        <taxon>Aurantioideae</taxon>
        <taxon>Citrus</taxon>
    </lineage>
</organism>
<accession>A0A2H5N6V7</accession>